<evidence type="ECO:0000256" key="7">
    <source>
        <dbReference type="ARBA" id="ARBA00047942"/>
    </source>
</evidence>
<evidence type="ECO:0000256" key="2">
    <source>
        <dbReference type="ARBA" id="ARBA00011900"/>
    </source>
</evidence>
<dbReference type="InterPro" id="IPR038333">
    <property type="entry name" value="T1MK-like_N_sf"/>
</dbReference>
<dbReference type="GO" id="GO:0032259">
    <property type="term" value="P:methylation"/>
    <property type="evidence" value="ECO:0007669"/>
    <property type="project" value="UniProtKB-KW"/>
</dbReference>
<keyword evidence="9" id="KW-0540">Nuclease</keyword>
<evidence type="ECO:0000256" key="4">
    <source>
        <dbReference type="ARBA" id="ARBA00022679"/>
    </source>
</evidence>
<dbReference type="PANTHER" id="PTHR42933">
    <property type="entry name" value="SLR6095 PROTEIN"/>
    <property type="match status" value="1"/>
</dbReference>
<evidence type="ECO:0000313" key="10">
    <source>
        <dbReference type="Proteomes" id="UP000287830"/>
    </source>
</evidence>
<dbReference type="InterPro" id="IPR029063">
    <property type="entry name" value="SAM-dependent_MTases_sf"/>
</dbReference>
<dbReference type="GO" id="GO:0009307">
    <property type="term" value="P:DNA restriction-modification system"/>
    <property type="evidence" value="ECO:0007669"/>
    <property type="project" value="UniProtKB-KW"/>
</dbReference>
<dbReference type="AlphaFoldDB" id="A0A7U9KVZ4"/>
<comment type="catalytic activity">
    <reaction evidence="7">
        <text>a 2'-deoxyadenosine in DNA + S-adenosyl-L-methionine = an N(6)-methyl-2'-deoxyadenosine in DNA + S-adenosyl-L-homocysteine + H(+)</text>
        <dbReference type="Rhea" id="RHEA:15197"/>
        <dbReference type="Rhea" id="RHEA-COMP:12418"/>
        <dbReference type="Rhea" id="RHEA-COMP:12419"/>
        <dbReference type="ChEBI" id="CHEBI:15378"/>
        <dbReference type="ChEBI" id="CHEBI:57856"/>
        <dbReference type="ChEBI" id="CHEBI:59789"/>
        <dbReference type="ChEBI" id="CHEBI:90615"/>
        <dbReference type="ChEBI" id="CHEBI:90616"/>
        <dbReference type="EC" id="2.1.1.72"/>
    </reaction>
</comment>
<dbReference type="RefSeq" id="WP_125045653.1">
    <property type="nucleotide sequence ID" value="NZ_BHZC01000001.1"/>
</dbReference>
<dbReference type="EC" id="2.1.1.72" evidence="2"/>
<dbReference type="EMBL" id="BHZC01000001">
    <property type="protein sequence ID" value="GCD35806.1"/>
    <property type="molecule type" value="Genomic_DNA"/>
</dbReference>
<dbReference type="SUPFAM" id="SSF53335">
    <property type="entry name" value="S-adenosyl-L-methionine-dependent methyltransferases"/>
    <property type="match status" value="1"/>
</dbReference>
<keyword evidence="3" id="KW-0489">Methyltransferase</keyword>
<name>A0A7U9KVZ4_9ACTN</name>
<dbReference type="GO" id="GO:0009007">
    <property type="term" value="F:site-specific DNA-methyltransferase (adenine-specific) activity"/>
    <property type="evidence" value="ECO:0007669"/>
    <property type="project" value="UniProtKB-EC"/>
</dbReference>
<evidence type="ECO:0000256" key="3">
    <source>
        <dbReference type="ARBA" id="ARBA00022603"/>
    </source>
</evidence>
<evidence type="ECO:0000259" key="8">
    <source>
        <dbReference type="Pfam" id="PF02384"/>
    </source>
</evidence>
<reference evidence="9 10" key="1">
    <citation type="submission" date="2018-11" db="EMBL/GenBank/DDBJ databases">
        <title>Whole genome sequence of Streptomyces chrestomyceticus NBRC 13444(T).</title>
        <authorList>
            <person name="Komaki H."/>
            <person name="Tamura T."/>
        </authorList>
    </citation>
    <scope>NUCLEOTIDE SEQUENCE [LARGE SCALE GENOMIC DNA]</scope>
    <source>
        <strain evidence="9 10">NBRC 13444</strain>
    </source>
</reference>
<evidence type="ECO:0000256" key="1">
    <source>
        <dbReference type="ARBA" id="ARBA00006594"/>
    </source>
</evidence>
<accession>A0A7U9KVZ4</accession>
<keyword evidence="5" id="KW-0949">S-adenosyl-L-methionine</keyword>
<feature type="domain" description="DNA methylase adenine-specific" evidence="8">
    <location>
        <begin position="131"/>
        <end position="388"/>
    </location>
</feature>
<keyword evidence="9" id="KW-0255">Endonuclease</keyword>
<keyword evidence="6" id="KW-0680">Restriction system</keyword>
<dbReference type="GeneID" id="95622454"/>
<keyword evidence="4" id="KW-0808">Transferase</keyword>
<dbReference type="Proteomes" id="UP000287830">
    <property type="component" value="Unassembled WGS sequence"/>
</dbReference>
<dbReference type="OrthoDB" id="9784823at2"/>
<dbReference type="GO" id="GO:0004519">
    <property type="term" value="F:endonuclease activity"/>
    <property type="evidence" value="ECO:0007669"/>
    <property type="project" value="UniProtKB-KW"/>
</dbReference>
<gene>
    <name evidence="9" type="primary">hsdM</name>
    <name evidence="9" type="ORF">OEIGOIKO_03553</name>
</gene>
<keyword evidence="9" id="KW-0378">Hydrolase</keyword>
<evidence type="ECO:0000313" key="9">
    <source>
        <dbReference type="EMBL" id="GCD35806.1"/>
    </source>
</evidence>
<comment type="similarity">
    <text evidence="1">Belongs to the N(4)/N(6)-methyltransferase family.</text>
</comment>
<dbReference type="Gene3D" id="1.20.1260.30">
    <property type="match status" value="1"/>
</dbReference>
<protein>
    <recommendedName>
        <fullName evidence="2">site-specific DNA-methyltransferase (adenine-specific)</fullName>
        <ecNumber evidence="2">2.1.1.72</ecNumber>
    </recommendedName>
</protein>
<organism evidence="9 10">
    <name type="scientific">Streptomyces chrestomyceticus JCM 4735</name>
    <dbReference type="NCBI Taxonomy" id="1306181"/>
    <lineage>
        <taxon>Bacteria</taxon>
        <taxon>Bacillati</taxon>
        <taxon>Actinomycetota</taxon>
        <taxon>Actinomycetes</taxon>
        <taxon>Kitasatosporales</taxon>
        <taxon>Streptomycetaceae</taxon>
        <taxon>Streptomyces</taxon>
    </lineage>
</organism>
<dbReference type="PRINTS" id="PR00507">
    <property type="entry name" value="N12N6MTFRASE"/>
</dbReference>
<dbReference type="InterPro" id="IPR051537">
    <property type="entry name" value="DNA_Adenine_Mtase"/>
</dbReference>
<dbReference type="GO" id="GO:0003677">
    <property type="term" value="F:DNA binding"/>
    <property type="evidence" value="ECO:0007669"/>
    <property type="project" value="InterPro"/>
</dbReference>
<evidence type="ECO:0000256" key="6">
    <source>
        <dbReference type="ARBA" id="ARBA00022747"/>
    </source>
</evidence>
<comment type="caution">
    <text evidence="9">The sequence shown here is derived from an EMBL/GenBank/DDBJ whole genome shotgun (WGS) entry which is preliminary data.</text>
</comment>
<dbReference type="Gene3D" id="3.40.50.150">
    <property type="entry name" value="Vaccinia Virus protein VP39"/>
    <property type="match status" value="1"/>
</dbReference>
<dbReference type="PANTHER" id="PTHR42933:SF4">
    <property type="entry name" value="TYPE I RESTRICTION ENZYME ECOKI METHYLASE SUBUNIT"/>
    <property type="match status" value="1"/>
</dbReference>
<proteinExistence type="inferred from homology"/>
<dbReference type="InterPro" id="IPR003356">
    <property type="entry name" value="DNA_methylase_A-5"/>
</dbReference>
<evidence type="ECO:0000256" key="5">
    <source>
        <dbReference type="ARBA" id="ARBA00022691"/>
    </source>
</evidence>
<dbReference type="Pfam" id="PF02384">
    <property type="entry name" value="N6_Mtase"/>
    <property type="match status" value="1"/>
</dbReference>
<dbReference type="GO" id="GO:0008170">
    <property type="term" value="F:N-methyltransferase activity"/>
    <property type="evidence" value="ECO:0007669"/>
    <property type="project" value="InterPro"/>
</dbReference>
<sequence length="499" mass="55084">MNPTVSSRPGHDQALVDRLWNYANVLRDNGTSGLELIEQLSSLIVLKRAHEQRQRPLNGRDTLGFDAWEQLTSTERDSLIPAYEQILDQLAARPGTLGLLFRRAQNRIPDPALLHRLIVDVVDRYQWSSADIGAVFEALLARMSTDTKTGAGQYFTPRPLIEAIVQCMQPGIDDTVSDPACGTGGFLIKAFDYLVDHFPSGVTAAQRKRLDQSTFFGTELVDATARLATTNLVLHGVTRADETHPCITVGDALARPPVRRATLVLTNPPFGRRSTSEEPYREDFWTLTTSRQLNFLQHIHSLLETDGRAAVVVPDSVLFEGGPGELIRQRLLSACDVHTLLRLPVGIFYASGLKASVLFFDKPEPRPDGSPSTTRLWVYDLRSLHTSTAKPTTPAGPDYSDFVSAYRPGRPRSERVETPLFRSFAVQDLLARPGVNLDLQVAEPPPGPFALQEPEADLHRMAQEITAELGAALAEFASLTEALRPYGVHADGPDREAER</sequence>